<sequence length="64" mass="6912">MAFREKAQPVIGLERGVGIGGGWDGVVKKNLHTQYIHIHPHTYSVLRGYANLRSGGPARGTQAS</sequence>
<evidence type="ECO:0000313" key="2">
    <source>
        <dbReference type="Proteomes" id="UP000009062"/>
    </source>
</evidence>
<evidence type="ECO:0000313" key="1">
    <source>
        <dbReference type="EMBL" id="AFA39015.1"/>
    </source>
</evidence>
<dbReference type="STRING" id="698757.Pogu_0988"/>
<protein>
    <submittedName>
        <fullName evidence="1">Uncharacterized protein</fullName>
    </submittedName>
</protein>
<proteinExistence type="predicted"/>
<dbReference type="KEGG" id="pog:Pogu_0988"/>
<dbReference type="EMBL" id="CP003316">
    <property type="protein sequence ID" value="AFA39015.1"/>
    <property type="molecule type" value="Genomic_DNA"/>
</dbReference>
<gene>
    <name evidence="1" type="ordered locus">Pogu_0988</name>
</gene>
<dbReference type="HOGENOM" id="CLU_2857246_0_0_2"/>
<name>H6Q9V7_PYROT</name>
<dbReference type="AlphaFoldDB" id="H6Q9V7"/>
<reference evidence="1 2" key="1">
    <citation type="journal article" date="2012" name="Stand. Genomic Sci.">
        <title>Complete genome sequence of Pyrobaculum oguniense.</title>
        <authorList>
            <person name="Bernick D.L."/>
            <person name="Karplus K."/>
            <person name="Lui L.M."/>
            <person name="Coker J.K."/>
            <person name="Murphy J.N."/>
            <person name="Chan P.P."/>
            <person name="Cozen A.E."/>
            <person name="Lowe T.M."/>
        </authorList>
    </citation>
    <scope>NUCLEOTIDE SEQUENCE [LARGE SCALE GENOMIC DNA]</scope>
    <source>
        <strain evidence="1 2">TE7</strain>
    </source>
</reference>
<organism evidence="1 2">
    <name type="scientific">Pyrobaculum oguniense (strain DSM 13380 / JCM 10595 / TE7)</name>
    <dbReference type="NCBI Taxonomy" id="698757"/>
    <lineage>
        <taxon>Archaea</taxon>
        <taxon>Thermoproteota</taxon>
        <taxon>Thermoprotei</taxon>
        <taxon>Thermoproteales</taxon>
        <taxon>Thermoproteaceae</taxon>
        <taxon>Pyrobaculum</taxon>
    </lineage>
</organism>
<keyword evidence="2" id="KW-1185">Reference proteome</keyword>
<accession>H6Q9V7</accession>
<dbReference type="Proteomes" id="UP000009062">
    <property type="component" value="Chromosome"/>
</dbReference>